<evidence type="ECO:0000313" key="2">
    <source>
        <dbReference type="EMBL" id="KKD35869.1"/>
    </source>
</evidence>
<dbReference type="Proteomes" id="UP000033607">
    <property type="component" value="Unassembled WGS sequence"/>
</dbReference>
<reference evidence="2 3" key="1">
    <citation type="submission" date="2015-06" db="EMBL/GenBank/DDBJ databases">
        <title>Draft genome assembly of filamentous brackish cyanobacterium Limnoraphis robusta strain CS-951.</title>
        <authorList>
            <person name="Willis A."/>
            <person name="Parks M."/>
            <person name="Burford M.A."/>
        </authorList>
    </citation>
    <scope>NUCLEOTIDE SEQUENCE [LARGE SCALE GENOMIC DNA]</scope>
    <source>
        <strain evidence="2 3">CS-951</strain>
    </source>
</reference>
<keyword evidence="1" id="KW-1133">Transmembrane helix</keyword>
<dbReference type="OrthoDB" id="9779233at2"/>
<feature type="transmembrane region" description="Helical" evidence="1">
    <location>
        <begin position="44"/>
        <end position="63"/>
    </location>
</feature>
<keyword evidence="1" id="KW-0812">Transmembrane</keyword>
<protein>
    <submittedName>
        <fullName evidence="2">Steroid 5-alpha reductase</fullName>
    </submittedName>
</protein>
<accession>A0A0F5YAD8</accession>
<gene>
    <name evidence="2" type="ORF">WN50_22875</name>
</gene>
<dbReference type="PATRIC" id="fig|1637645.4.peg.4278"/>
<dbReference type="AlphaFoldDB" id="A0A0F5YAD8"/>
<dbReference type="GO" id="GO:0016020">
    <property type="term" value="C:membrane"/>
    <property type="evidence" value="ECO:0007669"/>
    <property type="project" value="TreeGrafter"/>
</dbReference>
<dbReference type="PANTHER" id="PTHR32251">
    <property type="entry name" value="3-OXO-5-ALPHA-STEROID 4-DEHYDROGENASE"/>
    <property type="match status" value="1"/>
</dbReference>
<organism evidence="2 3">
    <name type="scientific">Limnoraphis robusta CS-951</name>
    <dbReference type="NCBI Taxonomy" id="1637645"/>
    <lineage>
        <taxon>Bacteria</taxon>
        <taxon>Bacillati</taxon>
        <taxon>Cyanobacteriota</taxon>
        <taxon>Cyanophyceae</taxon>
        <taxon>Oscillatoriophycideae</taxon>
        <taxon>Oscillatoriales</taxon>
        <taxon>Sirenicapillariaceae</taxon>
        <taxon>Limnoraphis</taxon>
    </lineage>
</organism>
<dbReference type="RefSeq" id="WP_046280910.1">
    <property type="nucleotide sequence ID" value="NZ_LATL02000216.1"/>
</dbReference>
<evidence type="ECO:0000256" key="1">
    <source>
        <dbReference type="SAM" id="Phobius"/>
    </source>
</evidence>
<comment type="caution">
    <text evidence="2">The sequence shown here is derived from an EMBL/GenBank/DDBJ whole genome shotgun (WGS) entry which is preliminary data.</text>
</comment>
<name>A0A0F5YAD8_9CYAN</name>
<feature type="transmembrane region" description="Helical" evidence="1">
    <location>
        <begin position="75"/>
        <end position="93"/>
    </location>
</feature>
<dbReference type="Gene3D" id="1.20.120.1630">
    <property type="match status" value="1"/>
</dbReference>
<dbReference type="PANTHER" id="PTHR32251:SF33">
    <property type="entry name" value="STEROID 5-ALPHA REDUCTASE C-TERMINAL DOMAIN-CONTAINING PROTEIN"/>
    <property type="match status" value="1"/>
</dbReference>
<evidence type="ECO:0000313" key="3">
    <source>
        <dbReference type="Proteomes" id="UP000033607"/>
    </source>
</evidence>
<feature type="transmembrane region" description="Helical" evidence="1">
    <location>
        <begin position="19"/>
        <end position="37"/>
    </location>
</feature>
<sequence length="218" mass="25206">MENTANQQFKITQLTAVNVAKAIPIFLLIGCAILFGIHDVRQVIYLCLHISYCVWWLVEQWFYPKRGEMLFNEPAGVFEFIFILFYVGFLYTLPGYLAFVNPEPISMITVGIALPLFFFGSLINASADAQKLTAKEFGAGLVQDNIWRLSRNINYFGDLMRYLSFAVVAGSLWAYIVPGQVMALYLLRMNQKDLSMSEKYPEYQEYKQNTRRLIPFIW</sequence>
<dbReference type="EMBL" id="LATL02000216">
    <property type="protein sequence ID" value="KKD35869.1"/>
    <property type="molecule type" value="Genomic_DNA"/>
</dbReference>
<dbReference type="InterPro" id="IPR010721">
    <property type="entry name" value="UstE-like"/>
</dbReference>
<dbReference type="Pfam" id="PF06966">
    <property type="entry name" value="DUF1295"/>
    <property type="match status" value="1"/>
</dbReference>
<keyword evidence="1" id="KW-0472">Membrane</keyword>
<proteinExistence type="predicted"/>
<feature type="transmembrane region" description="Helical" evidence="1">
    <location>
        <begin position="105"/>
        <end position="123"/>
    </location>
</feature>
<feature type="transmembrane region" description="Helical" evidence="1">
    <location>
        <begin position="162"/>
        <end position="187"/>
    </location>
</feature>